<name>A0A1C1YU06_9HYPH</name>
<dbReference type="SUPFAM" id="SSF53822">
    <property type="entry name" value="Periplasmic binding protein-like I"/>
    <property type="match status" value="1"/>
</dbReference>
<keyword evidence="2" id="KW-0238">DNA-binding</keyword>
<dbReference type="PANTHER" id="PTHR30146">
    <property type="entry name" value="LACI-RELATED TRANSCRIPTIONAL REPRESSOR"/>
    <property type="match status" value="1"/>
</dbReference>
<gene>
    <name evidence="5" type="ORF">AWJ14_07690</name>
</gene>
<dbReference type="InterPro" id="IPR046335">
    <property type="entry name" value="LacI/GalR-like_sensor"/>
</dbReference>
<evidence type="ECO:0000259" key="4">
    <source>
        <dbReference type="Pfam" id="PF13377"/>
    </source>
</evidence>
<evidence type="ECO:0000256" key="3">
    <source>
        <dbReference type="ARBA" id="ARBA00023163"/>
    </source>
</evidence>
<keyword evidence="6" id="KW-1185">Reference proteome</keyword>
<dbReference type="Pfam" id="PF13377">
    <property type="entry name" value="Peripla_BP_3"/>
    <property type="match status" value="1"/>
</dbReference>
<dbReference type="AlphaFoldDB" id="A0A1C1YU06"/>
<evidence type="ECO:0000313" key="6">
    <source>
        <dbReference type="Proteomes" id="UP000094795"/>
    </source>
</evidence>
<dbReference type="STRING" id="1480615.AWJ14_07690"/>
<protein>
    <recommendedName>
        <fullName evidence="4">Transcriptional regulator LacI/GalR-like sensor domain-containing protein</fullName>
    </recommendedName>
</protein>
<accession>A0A1C1YU06</accession>
<feature type="domain" description="Transcriptional regulator LacI/GalR-like sensor" evidence="4">
    <location>
        <begin position="106"/>
        <end position="251"/>
    </location>
</feature>
<comment type="caution">
    <text evidence="5">The sequence shown here is derived from an EMBL/GenBank/DDBJ whole genome shotgun (WGS) entry which is preliminary data.</text>
</comment>
<reference evidence="5 6" key="1">
    <citation type="submission" date="2015-12" db="EMBL/GenBank/DDBJ databases">
        <authorList>
            <person name="Shamseldin A."/>
            <person name="Moawad H."/>
            <person name="Abd El-Rahim W.M."/>
            <person name="Sadowsky M.J."/>
        </authorList>
    </citation>
    <scope>NUCLEOTIDE SEQUENCE [LARGE SCALE GENOMIC DNA]</scope>
    <source>
        <strain evidence="5 6">JC234</strain>
    </source>
</reference>
<organism evidence="5 6">
    <name type="scientific">Hoeflea olei</name>
    <dbReference type="NCBI Taxonomy" id="1480615"/>
    <lineage>
        <taxon>Bacteria</taxon>
        <taxon>Pseudomonadati</taxon>
        <taxon>Pseudomonadota</taxon>
        <taxon>Alphaproteobacteria</taxon>
        <taxon>Hyphomicrobiales</taxon>
        <taxon>Rhizobiaceae</taxon>
        <taxon>Hoeflea</taxon>
    </lineage>
</organism>
<keyword evidence="1" id="KW-0805">Transcription regulation</keyword>
<dbReference type="EMBL" id="LQZT01000023">
    <property type="protein sequence ID" value="OCW57028.1"/>
    <property type="molecule type" value="Genomic_DNA"/>
</dbReference>
<dbReference type="InterPro" id="IPR028082">
    <property type="entry name" value="Peripla_BP_I"/>
</dbReference>
<dbReference type="GO" id="GO:0000976">
    <property type="term" value="F:transcription cis-regulatory region binding"/>
    <property type="evidence" value="ECO:0007669"/>
    <property type="project" value="TreeGrafter"/>
</dbReference>
<evidence type="ECO:0000256" key="1">
    <source>
        <dbReference type="ARBA" id="ARBA00023015"/>
    </source>
</evidence>
<proteinExistence type="predicted"/>
<dbReference type="GO" id="GO:0003700">
    <property type="term" value="F:DNA-binding transcription factor activity"/>
    <property type="evidence" value="ECO:0007669"/>
    <property type="project" value="TreeGrafter"/>
</dbReference>
<dbReference type="Gene3D" id="3.40.50.2300">
    <property type="match status" value="2"/>
</dbReference>
<evidence type="ECO:0000256" key="2">
    <source>
        <dbReference type="ARBA" id="ARBA00023125"/>
    </source>
</evidence>
<dbReference type="Proteomes" id="UP000094795">
    <property type="component" value="Unassembled WGS sequence"/>
</dbReference>
<dbReference type="PANTHER" id="PTHR30146:SF109">
    <property type="entry name" value="HTH-TYPE TRANSCRIPTIONAL REGULATOR GALS"/>
    <property type="match status" value="1"/>
</dbReference>
<keyword evidence="3" id="KW-0804">Transcription</keyword>
<sequence length="298" mass="32074">MVPSINNPVYAEAVQGLQEVATRNAHQILLSCTGYDIKQELAAVKTLIGKRVDGLILTMSDASRSEAVKLIRSRKLPYCLLFNHEPGAPSNAAVDNALAAYQAGKAFAEHGHRALGFVTLRLKQSDRARQRLEGLSAACRDFDLPAPVLLEIEEQARDIDSKLAAFLAGNPMISGIFASNDLMALDLMASLRRLGLVVPDDISVIGFDGISFGQMMQPTLATIVTDPYAMGQASAEMVLSSISKTASPAPAPKAAQFRFRPGGSIGAAAERGMLTKKLQLLRQRSLARAKQETSKQER</sequence>
<evidence type="ECO:0000313" key="5">
    <source>
        <dbReference type="EMBL" id="OCW57028.1"/>
    </source>
</evidence>